<dbReference type="PROSITE" id="PS51257">
    <property type="entry name" value="PROKAR_LIPOPROTEIN"/>
    <property type="match status" value="1"/>
</dbReference>
<gene>
    <name evidence="1" type="ORF">UFOVP222_47</name>
</gene>
<reference evidence="1" key="1">
    <citation type="submission" date="2020-05" db="EMBL/GenBank/DDBJ databases">
        <authorList>
            <person name="Chiriac C."/>
            <person name="Salcher M."/>
            <person name="Ghai R."/>
            <person name="Kavagutti S V."/>
        </authorList>
    </citation>
    <scope>NUCLEOTIDE SEQUENCE</scope>
</reference>
<proteinExistence type="predicted"/>
<protein>
    <submittedName>
        <fullName evidence="1">Uncharacterized protein</fullName>
    </submittedName>
</protein>
<evidence type="ECO:0000313" key="1">
    <source>
        <dbReference type="EMBL" id="CAB5219264.1"/>
    </source>
</evidence>
<dbReference type="EMBL" id="LR798269">
    <property type="protein sequence ID" value="CAB5219264.1"/>
    <property type="molecule type" value="Genomic_DNA"/>
</dbReference>
<name>A0A6J5TD50_9CAUD</name>
<organism evidence="1">
    <name type="scientific">uncultured Caudovirales phage</name>
    <dbReference type="NCBI Taxonomy" id="2100421"/>
    <lineage>
        <taxon>Viruses</taxon>
        <taxon>Duplodnaviria</taxon>
        <taxon>Heunggongvirae</taxon>
        <taxon>Uroviricota</taxon>
        <taxon>Caudoviricetes</taxon>
        <taxon>Peduoviridae</taxon>
        <taxon>Maltschvirus</taxon>
        <taxon>Maltschvirus maltsch</taxon>
    </lineage>
</organism>
<accession>A0A6J5TD50</accession>
<sequence>MITTTGKDIVAKYLIGQTTAYASYLALGCGAKPRIEDTAEDPFISGDINGFLAKKSLDFEMFRVPIISKGYISEGGVSKVIFTAELPTTDRYAITEIGVYPALNNPVANQDSFNIFSFTTDEGWKYNDTTADTDIPSITGGIDLSTSVLDAATNTDIGPIFQTNVDNATLNAEARSYRNEQLRMSANAIYVRGNFSTISFSGNVPTLGGKYMTLTGANTNLAKANPTDELRLAMSVISKSEADTQIPDSVNVVIQFVTSVNGEYASVKNTISSPAISGGGFGVGNRYAVSSVALGDSNFYKTNNFSWDLVTSVRVYVNALKSGYATSDYWIGLDGLRLENLSDVSPVYGLAAYSTLRHSSYSTGSAVEYATPIVKPLNTSGLVEFKFALDVG</sequence>